<dbReference type="PANTHER" id="PTHR30158:SF3">
    <property type="entry name" value="MULTIDRUG EFFLUX PUMP SUBUNIT ACRA-RELATED"/>
    <property type="match status" value="1"/>
</dbReference>
<comment type="subcellular location">
    <subcellularLocation>
        <location evidence="1">Cell envelope</location>
    </subcellularLocation>
</comment>
<reference evidence="8 9" key="1">
    <citation type="submission" date="2019-07" db="EMBL/GenBank/DDBJ databases">
        <title>Novel species isolated from glacier.</title>
        <authorList>
            <person name="Liu Q."/>
            <person name="Xin Y.-H."/>
        </authorList>
    </citation>
    <scope>NUCLEOTIDE SEQUENCE [LARGE SCALE GENOMIC DNA]</scope>
    <source>
        <strain evidence="8 9">LB1R16</strain>
    </source>
</reference>
<feature type="domain" description="Multidrug resistance protein MdtA-like beta-barrel" evidence="6">
    <location>
        <begin position="193"/>
        <end position="279"/>
    </location>
</feature>
<evidence type="ECO:0000256" key="3">
    <source>
        <dbReference type="SAM" id="MobiDB-lite"/>
    </source>
</evidence>
<dbReference type="InterPro" id="IPR058627">
    <property type="entry name" value="MdtA-like_C"/>
</dbReference>
<organism evidence="8 9">
    <name type="scientific">Glacieibacterium frigidum</name>
    <dbReference type="NCBI Taxonomy" id="2593303"/>
    <lineage>
        <taxon>Bacteria</taxon>
        <taxon>Pseudomonadati</taxon>
        <taxon>Pseudomonadota</taxon>
        <taxon>Alphaproteobacteria</taxon>
        <taxon>Sphingomonadales</taxon>
        <taxon>Sphingosinicellaceae</taxon>
        <taxon>Glacieibacterium</taxon>
    </lineage>
</organism>
<dbReference type="GO" id="GO:0046677">
    <property type="term" value="P:response to antibiotic"/>
    <property type="evidence" value="ECO:0007669"/>
    <property type="project" value="TreeGrafter"/>
</dbReference>
<dbReference type="OrthoDB" id="9816569at2"/>
<dbReference type="InterPro" id="IPR058625">
    <property type="entry name" value="MdtA-like_BSH"/>
</dbReference>
<dbReference type="Pfam" id="PF25917">
    <property type="entry name" value="BSH_RND"/>
    <property type="match status" value="1"/>
</dbReference>
<evidence type="ECO:0000259" key="6">
    <source>
        <dbReference type="Pfam" id="PF25944"/>
    </source>
</evidence>
<comment type="caution">
    <text evidence="8">The sequence shown here is derived from an EMBL/GenBank/DDBJ whole genome shotgun (WGS) entry which is preliminary data.</text>
</comment>
<protein>
    <submittedName>
        <fullName evidence="8">Efflux RND transporter periplasmic adaptor subunit</fullName>
    </submittedName>
</protein>
<feature type="domain" description="Multidrug resistance protein MdtA-like alpha-helical hairpin" evidence="4">
    <location>
        <begin position="88"/>
        <end position="156"/>
    </location>
</feature>
<evidence type="ECO:0000256" key="2">
    <source>
        <dbReference type="ARBA" id="ARBA00009477"/>
    </source>
</evidence>
<dbReference type="FunFam" id="2.40.420.20:FF:000001">
    <property type="entry name" value="Efflux RND transporter periplasmic adaptor subunit"/>
    <property type="match status" value="1"/>
</dbReference>
<comment type="similarity">
    <text evidence="2">Belongs to the membrane fusion protein (MFP) (TC 8.A.1) family.</text>
</comment>
<feature type="region of interest" description="Disordered" evidence="3">
    <location>
        <begin position="1"/>
        <end position="21"/>
    </location>
</feature>
<dbReference type="InterPro" id="IPR058626">
    <property type="entry name" value="MdtA-like_b-barrel"/>
</dbReference>
<dbReference type="Pfam" id="PF25967">
    <property type="entry name" value="RND-MFP_C"/>
    <property type="match status" value="1"/>
</dbReference>
<dbReference type="AlphaFoldDB" id="A0A552UAQ9"/>
<keyword evidence="9" id="KW-1185">Reference proteome</keyword>
<evidence type="ECO:0000313" key="9">
    <source>
        <dbReference type="Proteomes" id="UP000317894"/>
    </source>
</evidence>
<dbReference type="GO" id="GO:0005886">
    <property type="term" value="C:plasma membrane"/>
    <property type="evidence" value="ECO:0007669"/>
    <property type="project" value="UniProtKB-SubCell"/>
</dbReference>
<dbReference type="Gene3D" id="1.10.287.470">
    <property type="entry name" value="Helix hairpin bin"/>
    <property type="match status" value="1"/>
</dbReference>
<gene>
    <name evidence="8" type="ORF">FMM06_12775</name>
</gene>
<dbReference type="InterPro" id="IPR006143">
    <property type="entry name" value="RND_pump_MFP"/>
</dbReference>
<proteinExistence type="inferred from homology"/>
<dbReference type="InterPro" id="IPR058624">
    <property type="entry name" value="MdtA-like_HH"/>
</dbReference>
<accession>A0A552UAQ9</accession>
<name>A0A552UAQ9_9SPHN</name>
<dbReference type="Gene3D" id="2.40.420.20">
    <property type="match status" value="1"/>
</dbReference>
<dbReference type="Pfam" id="PF25944">
    <property type="entry name" value="Beta-barrel_RND"/>
    <property type="match status" value="1"/>
</dbReference>
<dbReference type="Pfam" id="PF25876">
    <property type="entry name" value="HH_MFP_RND"/>
    <property type="match status" value="1"/>
</dbReference>
<feature type="region of interest" description="Disordered" evidence="3">
    <location>
        <begin position="352"/>
        <end position="376"/>
    </location>
</feature>
<feature type="compositionally biased region" description="Low complexity" evidence="3">
    <location>
        <begin position="366"/>
        <end position="376"/>
    </location>
</feature>
<dbReference type="GO" id="GO:0022857">
    <property type="term" value="F:transmembrane transporter activity"/>
    <property type="evidence" value="ECO:0007669"/>
    <property type="project" value="InterPro"/>
</dbReference>
<dbReference type="NCBIfam" id="TIGR01730">
    <property type="entry name" value="RND_mfp"/>
    <property type="match status" value="1"/>
</dbReference>
<feature type="domain" description="Multidrug resistance protein MdtA-like C-terminal permuted SH3" evidence="7">
    <location>
        <begin position="285"/>
        <end position="344"/>
    </location>
</feature>
<dbReference type="EMBL" id="VJWA01000002">
    <property type="protein sequence ID" value="TRW15300.1"/>
    <property type="molecule type" value="Genomic_DNA"/>
</dbReference>
<dbReference type="Proteomes" id="UP000317894">
    <property type="component" value="Unassembled WGS sequence"/>
</dbReference>
<dbReference type="SUPFAM" id="SSF111369">
    <property type="entry name" value="HlyD-like secretion proteins"/>
    <property type="match status" value="1"/>
</dbReference>
<dbReference type="PANTHER" id="PTHR30158">
    <property type="entry name" value="ACRA/E-RELATED COMPONENT OF DRUG EFFLUX TRANSPORTER"/>
    <property type="match status" value="1"/>
</dbReference>
<dbReference type="Gene3D" id="2.40.50.100">
    <property type="match status" value="1"/>
</dbReference>
<dbReference type="RefSeq" id="WP_144335468.1">
    <property type="nucleotide sequence ID" value="NZ_VJWA01000002.1"/>
</dbReference>
<evidence type="ECO:0000256" key="1">
    <source>
        <dbReference type="ARBA" id="ARBA00004196"/>
    </source>
</evidence>
<evidence type="ECO:0000259" key="7">
    <source>
        <dbReference type="Pfam" id="PF25967"/>
    </source>
</evidence>
<evidence type="ECO:0000313" key="8">
    <source>
        <dbReference type="EMBL" id="TRW15300.1"/>
    </source>
</evidence>
<dbReference type="Gene3D" id="2.40.30.170">
    <property type="match status" value="1"/>
</dbReference>
<evidence type="ECO:0000259" key="5">
    <source>
        <dbReference type="Pfam" id="PF25917"/>
    </source>
</evidence>
<sequence>MLAAACAKTEDDKPKTPRTPEAGVVTLATEAVPLFVELPGRTAAFETSEVRPQVSGIITARNFTEGSLVTKGQTLYRIDPSLYEASAAQARANLASAEAARVSAQALAERYKPLAAIEAVSKQDYTNAVASAQQAAAAVAQNRAAVQTSSINLRFTKVPAPISGRIGRSLFTTGALVTSGQTEPLATIQRLDPIFVDIQQSSADLLALRRALAKDGVTPSSAAVRLQLEDGSDYGAAGRVQFAEAVVDASTGTVTLRASFPNRSGLLLPGMYVRARLSQATVQSAILAPQTGISRDARGAATAMVIGPDNKAVLRTVVADRSIGDRWLVTAGLKAGDRLIVEGLSNIKPGQVVRPVPAGSKPRARPPAAGDAAAKS</sequence>
<feature type="domain" description="Multidrug resistance protein MdtA-like barrel-sandwich hybrid" evidence="5">
    <location>
        <begin position="47"/>
        <end position="189"/>
    </location>
</feature>
<evidence type="ECO:0000259" key="4">
    <source>
        <dbReference type="Pfam" id="PF25876"/>
    </source>
</evidence>